<protein>
    <submittedName>
        <fullName evidence="1">Os05g0256400 protein</fullName>
    </submittedName>
</protein>
<dbReference type="Proteomes" id="UP000059680">
    <property type="component" value="Chromosome 5"/>
</dbReference>
<sequence>MPSPLVLLLQCFGDVALTDLLVGLAPLLSCLQSRRRWLDARSKQQPALVASTSRLRWSIRLKPPPPPDASAPLPPAASTFLAAGE</sequence>
<dbReference type="InParanoid" id="A0A0N7KKF2"/>
<dbReference type="PaxDb" id="39947-A0A0N7KKF2"/>
<proteinExistence type="predicted"/>
<name>A0A0N7KKF2_ORYSJ</name>
<dbReference type="EMBL" id="AP014961">
    <property type="protein sequence ID" value="BAS93049.1"/>
    <property type="molecule type" value="Genomic_DNA"/>
</dbReference>
<organism evidence="1 2">
    <name type="scientific">Oryza sativa subsp. japonica</name>
    <name type="common">Rice</name>
    <dbReference type="NCBI Taxonomy" id="39947"/>
    <lineage>
        <taxon>Eukaryota</taxon>
        <taxon>Viridiplantae</taxon>
        <taxon>Streptophyta</taxon>
        <taxon>Embryophyta</taxon>
        <taxon>Tracheophyta</taxon>
        <taxon>Spermatophyta</taxon>
        <taxon>Magnoliopsida</taxon>
        <taxon>Liliopsida</taxon>
        <taxon>Poales</taxon>
        <taxon>Poaceae</taxon>
        <taxon>BOP clade</taxon>
        <taxon>Oryzoideae</taxon>
        <taxon>Oryzeae</taxon>
        <taxon>Oryzinae</taxon>
        <taxon>Oryza</taxon>
        <taxon>Oryza sativa</taxon>
    </lineage>
</organism>
<gene>
    <name evidence="1" type="ordered locus">Os05g0256400</name>
    <name evidence="1" type="ORF">OSNPB_050256400</name>
</gene>
<keyword evidence="2" id="KW-1185">Reference proteome</keyword>
<reference evidence="1 2" key="2">
    <citation type="journal article" date="2013" name="Plant Cell Physiol.">
        <title>Rice Annotation Project Database (RAP-DB): an integrative and interactive database for rice genomics.</title>
        <authorList>
            <person name="Sakai H."/>
            <person name="Lee S.S."/>
            <person name="Tanaka T."/>
            <person name="Numa H."/>
            <person name="Kim J."/>
            <person name="Kawahara Y."/>
            <person name="Wakimoto H."/>
            <person name="Yang C.C."/>
            <person name="Iwamoto M."/>
            <person name="Abe T."/>
            <person name="Yamada Y."/>
            <person name="Muto A."/>
            <person name="Inokuchi H."/>
            <person name="Ikemura T."/>
            <person name="Matsumoto T."/>
            <person name="Sasaki T."/>
            <person name="Itoh T."/>
        </authorList>
    </citation>
    <scope>NUCLEOTIDE SEQUENCE [LARGE SCALE GENOMIC DNA]</scope>
    <source>
        <strain evidence="2">cv. Nipponbare</strain>
    </source>
</reference>
<accession>A0A0N7KKF2</accession>
<evidence type="ECO:0000313" key="2">
    <source>
        <dbReference type="Proteomes" id="UP000059680"/>
    </source>
</evidence>
<reference evidence="1 2" key="3">
    <citation type="journal article" date="2013" name="Rice">
        <title>Improvement of the Oryza sativa Nipponbare reference genome using next generation sequence and optical map data.</title>
        <authorList>
            <person name="Kawahara Y."/>
            <person name="de la Bastide M."/>
            <person name="Hamilton J.P."/>
            <person name="Kanamori H."/>
            <person name="McCombie W.R."/>
            <person name="Ouyang S."/>
            <person name="Schwartz D.C."/>
            <person name="Tanaka T."/>
            <person name="Wu J."/>
            <person name="Zhou S."/>
            <person name="Childs K.L."/>
            <person name="Davidson R.M."/>
            <person name="Lin H."/>
            <person name="Quesada-Ocampo L."/>
            <person name="Vaillancourt B."/>
            <person name="Sakai H."/>
            <person name="Lee S.S."/>
            <person name="Kim J."/>
            <person name="Numa H."/>
            <person name="Itoh T."/>
            <person name="Buell C.R."/>
            <person name="Matsumoto T."/>
        </authorList>
    </citation>
    <scope>NUCLEOTIDE SEQUENCE [LARGE SCALE GENOMIC DNA]</scope>
    <source>
        <strain evidence="2">cv. Nipponbare</strain>
    </source>
</reference>
<dbReference type="AlphaFoldDB" id="A0A0N7KKF2"/>
<reference evidence="2" key="1">
    <citation type="journal article" date="2005" name="Nature">
        <title>The map-based sequence of the rice genome.</title>
        <authorList>
            <consortium name="International rice genome sequencing project (IRGSP)"/>
            <person name="Matsumoto T."/>
            <person name="Wu J."/>
            <person name="Kanamori H."/>
            <person name="Katayose Y."/>
            <person name="Fujisawa M."/>
            <person name="Namiki N."/>
            <person name="Mizuno H."/>
            <person name="Yamamoto K."/>
            <person name="Antonio B.A."/>
            <person name="Baba T."/>
            <person name="Sakata K."/>
            <person name="Nagamura Y."/>
            <person name="Aoki H."/>
            <person name="Arikawa K."/>
            <person name="Arita K."/>
            <person name="Bito T."/>
            <person name="Chiden Y."/>
            <person name="Fujitsuka N."/>
            <person name="Fukunaka R."/>
            <person name="Hamada M."/>
            <person name="Harada C."/>
            <person name="Hayashi A."/>
            <person name="Hijishita S."/>
            <person name="Honda M."/>
            <person name="Hosokawa S."/>
            <person name="Ichikawa Y."/>
            <person name="Idonuma A."/>
            <person name="Iijima M."/>
            <person name="Ikeda M."/>
            <person name="Ikeno M."/>
            <person name="Ito K."/>
            <person name="Ito S."/>
            <person name="Ito T."/>
            <person name="Ito Y."/>
            <person name="Ito Y."/>
            <person name="Iwabuchi A."/>
            <person name="Kamiya K."/>
            <person name="Karasawa W."/>
            <person name="Kurita K."/>
            <person name="Katagiri S."/>
            <person name="Kikuta A."/>
            <person name="Kobayashi H."/>
            <person name="Kobayashi N."/>
            <person name="Machita K."/>
            <person name="Maehara T."/>
            <person name="Masukawa M."/>
            <person name="Mizubayashi T."/>
            <person name="Mukai Y."/>
            <person name="Nagasaki H."/>
            <person name="Nagata Y."/>
            <person name="Naito S."/>
            <person name="Nakashima M."/>
            <person name="Nakama Y."/>
            <person name="Nakamichi Y."/>
            <person name="Nakamura M."/>
            <person name="Meguro A."/>
            <person name="Negishi M."/>
            <person name="Ohta I."/>
            <person name="Ohta T."/>
            <person name="Okamoto M."/>
            <person name="Ono N."/>
            <person name="Saji S."/>
            <person name="Sakaguchi M."/>
            <person name="Sakai K."/>
            <person name="Shibata M."/>
            <person name="Shimokawa T."/>
            <person name="Song J."/>
            <person name="Takazaki Y."/>
            <person name="Terasawa K."/>
            <person name="Tsugane M."/>
            <person name="Tsuji K."/>
            <person name="Ueda S."/>
            <person name="Waki K."/>
            <person name="Yamagata H."/>
            <person name="Yamamoto M."/>
            <person name="Yamamoto S."/>
            <person name="Yamane H."/>
            <person name="Yoshiki S."/>
            <person name="Yoshihara R."/>
            <person name="Yukawa K."/>
            <person name="Zhong H."/>
            <person name="Yano M."/>
            <person name="Yuan Q."/>
            <person name="Ouyang S."/>
            <person name="Liu J."/>
            <person name="Jones K.M."/>
            <person name="Gansberger K."/>
            <person name="Moffat K."/>
            <person name="Hill J."/>
            <person name="Bera J."/>
            <person name="Fadrosh D."/>
            <person name="Jin S."/>
            <person name="Johri S."/>
            <person name="Kim M."/>
            <person name="Overton L."/>
            <person name="Reardon M."/>
            <person name="Tsitrin T."/>
            <person name="Vuong H."/>
            <person name="Weaver B."/>
            <person name="Ciecko A."/>
            <person name="Tallon L."/>
            <person name="Jackson J."/>
            <person name="Pai G."/>
            <person name="Aken S.V."/>
            <person name="Utterback T."/>
            <person name="Reidmuller S."/>
            <person name="Feldblyum T."/>
            <person name="Hsiao J."/>
            <person name="Zismann V."/>
            <person name="Iobst S."/>
            <person name="de Vazeille A.R."/>
            <person name="Buell C.R."/>
            <person name="Ying K."/>
            <person name="Li Y."/>
            <person name="Lu T."/>
            <person name="Huang Y."/>
            <person name="Zhao Q."/>
            <person name="Feng Q."/>
            <person name="Zhang L."/>
            <person name="Zhu J."/>
            <person name="Weng Q."/>
            <person name="Mu J."/>
            <person name="Lu Y."/>
            <person name="Fan D."/>
            <person name="Liu Y."/>
            <person name="Guan J."/>
            <person name="Zhang Y."/>
            <person name="Yu S."/>
            <person name="Liu X."/>
            <person name="Zhang Y."/>
            <person name="Hong G."/>
            <person name="Han B."/>
            <person name="Choisne N."/>
            <person name="Demange N."/>
            <person name="Orjeda G."/>
            <person name="Samain S."/>
            <person name="Cattolico L."/>
            <person name="Pelletier E."/>
            <person name="Couloux A."/>
            <person name="Segurens B."/>
            <person name="Wincker P."/>
            <person name="D'Hont A."/>
            <person name="Scarpelli C."/>
            <person name="Weissenbach J."/>
            <person name="Salanoubat M."/>
            <person name="Quetier F."/>
            <person name="Yu Y."/>
            <person name="Kim H.R."/>
            <person name="Rambo T."/>
            <person name="Currie J."/>
            <person name="Collura K."/>
            <person name="Luo M."/>
            <person name="Yang T."/>
            <person name="Ammiraju J.S.S."/>
            <person name="Engler F."/>
            <person name="Soderlund C."/>
            <person name="Wing R.A."/>
            <person name="Palmer L.E."/>
            <person name="de la Bastide M."/>
            <person name="Spiegel L."/>
            <person name="Nascimento L."/>
            <person name="Zutavern T."/>
            <person name="O'Shaughnessy A."/>
            <person name="Dike S."/>
            <person name="Dedhia N."/>
            <person name="Preston R."/>
            <person name="Balija V."/>
            <person name="McCombie W.R."/>
            <person name="Chow T."/>
            <person name="Chen H."/>
            <person name="Chung M."/>
            <person name="Chen C."/>
            <person name="Shaw J."/>
            <person name="Wu H."/>
            <person name="Hsiao K."/>
            <person name="Chao Y."/>
            <person name="Chu M."/>
            <person name="Cheng C."/>
            <person name="Hour A."/>
            <person name="Lee P."/>
            <person name="Lin S."/>
            <person name="Lin Y."/>
            <person name="Liou J."/>
            <person name="Liu S."/>
            <person name="Hsing Y."/>
            <person name="Raghuvanshi S."/>
            <person name="Mohanty A."/>
            <person name="Bharti A.K."/>
            <person name="Gaur A."/>
            <person name="Gupta V."/>
            <person name="Kumar D."/>
            <person name="Ravi V."/>
            <person name="Vij S."/>
            <person name="Kapur A."/>
            <person name="Khurana P."/>
            <person name="Khurana P."/>
            <person name="Khurana J.P."/>
            <person name="Tyagi A.K."/>
            <person name="Gaikwad K."/>
            <person name="Singh A."/>
            <person name="Dalal V."/>
            <person name="Srivastava S."/>
            <person name="Dixit A."/>
            <person name="Pal A.K."/>
            <person name="Ghazi I.A."/>
            <person name="Yadav M."/>
            <person name="Pandit A."/>
            <person name="Bhargava A."/>
            <person name="Sureshbabu K."/>
            <person name="Batra K."/>
            <person name="Sharma T.R."/>
            <person name="Mohapatra T."/>
            <person name="Singh N.K."/>
            <person name="Messing J."/>
            <person name="Nelson A.B."/>
            <person name="Fuks G."/>
            <person name="Kavchok S."/>
            <person name="Keizer G."/>
            <person name="Linton E."/>
            <person name="Llaca V."/>
            <person name="Song R."/>
            <person name="Tanyolac B."/>
            <person name="Young S."/>
            <person name="Ho-Il K."/>
            <person name="Hahn J.H."/>
            <person name="Sangsakoo G."/>
            <person name="Vanavichit A."/>
            <person name="de Mattos Luiz.A.T."/>
            <person name="Zimmer P.D."/>
            <person name="Malone G."/>
            <person name="Dellagostin O."/>
            <person name="de Oliveira A.C."/>
            <person name="Bevan M."/>
            <person name="Bancroft I."/>
            <person name="Minx P."/>
            <person name="Cordum H."/>
            <person name="Wilson R."/>
            <person name="Cheng Z."/>
            <person name="Jin W."/>
            <person name="Jiang J."/>
            <person name="Leong S.A."/>
            <person name="Iwama H."/>
            <person name="Gojobori T."/>
            <person name="Itoh T."/>
            <person name="Niimura Y."/>
            <person name="Fujii Y."/>
            <person name="Habara T."/>
            <person name="Sakai H."/>
            <person name="Sato Y."/>
            <person name="Wilson G."/>
            <person name="Kumar K."/>
            <person name="McCouch S."/>
            <person name="Juretic N."/>
            <person name="Hoen D."/>
            <person name="Wright S."/>
            <person name="Bruskiewich R."/>
            <person name="Bureau T."/>
            <person name="Miyao A."/>
            <person name="Hirochika H."/>
            <person name="Nishikawa T."/>
            <person name="Kadowaki K."/>
            <person name="Sugiura M."/>
            <person name="Burr B."/>
            <person name="Sasaki T."/>
        </authorList>
    </citation>
    <scope>NUCLEOTIDE SEQUENCE [LARGE SCALE GENOMIC DNA]</scope>
    <source>
        <strain evidence="2">cv. Nipponbare</strain>
    </source>
</reference>
<evidence type="ECO:0000313" key="1">
    <source>
        <dbReference type="EMBL" id="BAS93049.1"/>
    </source>
</evidence>